<feature type="coiled-coil region" evidence="3">
    <location>
        <begin position="30"/>
        <end position="113"/>
    </location>
</feature>
<dbReference type="GO" id="GO:0005829">
    <property type="term" value="C:cytosol"/>
    <property type="evidence" value="ECO:0007669"/>
    <property type="project" value="TreeGrafter"/>
</dbReference>
<reference evidence="5 6" key="1">
    <citation type="submission" date="2020-12" db="EMBL/GenBank/DDBJ databases">
        <authorList>
            <person name="Shan Y."/>
        </authorList>
    </citation>
    <scope>NUCLEOTIDE SEQUENCE [LARGE SCALE GENOMIC DNA]</scope>
    <source>
        <strain evidence="6">csc3.9</strain>
    </source>
</reference>
<keyword evidence="3" id="KW-0175">Coiled coil</keyword>
<evidence type="ECO:0000256" key="3">
    <source>
        <dbReference type="SAM" id="Coils"/>
    </source>
</evidence>
<dbReference type="SUPFAM" id="SSF111384">
    <property type="entry name" value="OmpH-like"/>
    <property type="match status" value="1"/>
</dbReference>
<dbReference type="Gene3D" id="3.30.910.20">
    <property type="entry name" value="Skp domain"/>
    <property type="match status" value="1"/>
</dbReference>
<organism evidence="5 6">
    <name type="scientific">Spongiibacter nanhainus</name>
    <dbReference type="NCBI Taxonomy" id="2794344"/>
    <lineage>
        <taxon>Bacteria</taxon>
        <taxon>Pseudomonadati</taxon>
        <taxon>Pseudomonadota</taxon>
        <taxon>Gammaproteobacteria</taxon>
        <taxon>Cellvibrionales</taxon>
        <taxon>Spongiibacteraceae</taxon>
        <taxon>Spongiibacter</taxon>
    </lineage>
</organism>
<keyword evidence="2 4" id="KW-0732">Signal</keyword>
<protein>
    <submittedName>
        <fullName evidence="5">OmpH family outer membrane protein</fullName>
    </submittedName>
</protein>
<evidence type="ECO:0000313" key="5">
    <source>
        <dbReference type="EMBL" id="QQD17137.1"/>
    </source>
</evidence>
<feature type="chain" id="PRO_5032932203" evidence="4">
    <location>
        <begin position="22"/>
        <end position="168"/>
    </location>
</feature>
<proteinExistence type="inferred from homology"/>
<name>A0A7T4UP20_9GAMM</name>
<dbReference type="InterPro" id="IPR005632">
    <property type="entry name" value="Chaperone_Skp"/>
</dbReference>
<comment type="similarity">
    <text evidence="1">Belongs to the Skp family.</text>
</comment>
<gene>
    <name evidence="5" type="ORF">I6N98_12265</name>
</gene>
<evidence type="ECO:0000256" key="1">
    <source>
        <dbReference type="ARBA" id="ARBA00009091"/>
    </source>
</evidence>
<dbReference type="RefSeq" id="WP_198568639.1">
    <property type="nucleotide sequence ID" value="NZ_CP066167.1"/>
</dbReference>
<evidence type="ECO:0000256" key="2">
    <source>
        <dbReference type="ARBA" id="ARBA00022729"/>
    </source>
</evidence>
<accession>A0A7T4UP20</accession>
<dbReference type="GO" id="GO:0051082">
    <property type="term" value="F:unfolded protein binding"/>
    <property type="evidence" value="ECO:0007669"/>
    <property type="project" value="InterPro"/>
</dbReference>
<dbReference type="Proteomes" id="UP000596063">
    <property type="component" value="Chromosome"/>
</dbReference>
<dbReference type="InterPro" id="IPR024930">
    <property type="entry name" value="Skp_dom_sf"/>
</dbReference>
<dbReference type="PANTHER" id="PTHR35089">
    <property type="entry name" value="CHAPERONE PROTEIN SKP"/>
    <property type="match status" value="1"/>
</dbReference>
<feature type="signal peptide" evidence="4">
    <location>
        <begin position="1"/>
        <end position="21"/>
    </location>
</feature>
<dbReference type="KEGG" id="snan:I6N98_12265"/>
<evidence type="ECO:0000313" key="6">
    <source>
        <dbReference type="Proteomes" id="UP000596063"/>
    </source>
</evidence>
<dbReference type="Pfam" id="PF03938">
    <property type="entry name" value="OmpH"/>
    <property type="match status" value="1"/>
</dbReference>
<dbReference type="AlphaFoldDB" id="A0A7T4UP20"/>
<keyword evidence="6" id="KW-1185">Reference proteome</keyword>
<dbReference type="SMART" id="SM00935">
    <property type="entry name" value="OmpH"/>
    <property type="match status" value="1"/>
</dbReference>
<dbReference type="GO" id="GO:0050821">
    <property type="term" value="P:protein stabilization"/>
    <property type="evidence" value="ECO:0007669"/>
    <property type="project" value="TreeGrafter"/>
</dbReference>
<evidence type="ECO:0000256" key="4">
    <source>
        <dbReference type="SAM" id="SignalP"/>
    </source>
</evidence>
<sequence length="168" mass="18959">MKMFKFALVFITALWGTAAMAQGRIAVFDLEAAVLNTEVAKQRIEALQNQRDFKESVAELEKVKNEYEKLVEQFQKDLDILSAEQRQLKKSKIDSKRADAEHLARKLKALEQQELQAIMQEIGPKLQKLLPEIIESENIGLLLPAKAVMHAAAGYNITAKVADKLNQQ</sequence>
<dbReference type="PANTHER" id="PTHR35089:SF1">
    <property type="entry name" value="CHAPERONE PROTEIN SKP"/>
    <property type="match status" value="1"/>
</dbReference>
<dbReference type="EMBL" id="CP066167">
    <property type="protein sequence ID" value="QQD17137.1"/>
    <property type="molecule type" value="Genomic_DNA"/>
</dbReference>